<reference evidence="2 4" key="1">
    <citation type="submission" date="2020-05" db="EMBL/GenBank/DDBJ databases">
        <authorList>
            <person name="Campoy J."/>
            <person name="Schneeberger K."/>
            <person name="Spophaly S."/>
        </authorList>
    </citation>
    <scope>NUCLEOTIDE SEQUENCE [LARGE SCALE GENOMIC DNA]</scope>
    <source>
        <strain evidence="2">PruArmRojPasFocal</strain>
    </source>
</reference>
<dbReference type="InterPro" id="IPR044202">
    <property type="entry name" value="LETM1/MDM38-like"/>
</dbReference>
<feature type="coiled-coil region" evidence="1">
    <location>
        <begin position="78"/>
        <end position="106"/>
    </location>
</feature>
<sequence>MDPLADIRKWRHLHEMLEQDLKYCKSIKAFIVSGRLVPANDVLATLYSLPDKVVDTVGITSLPSEDSIFERRRKLDFLHMQEELMKEENKRRKREKEEQAKMKEIKASEEDLALKEMIIPTAKEAREQARARTLEKEEKICEISCALAVLASASSVSREREAFLRLVNLEIELYNGMVEKEGTDGEKDALKAYKVAHDESDSTSVEAEGDEVSSALIDKVDAMLQNLETEIDYICAYW</sequence>
<dbReference type="EMBL" id="CAEKDK010000005">
    <property type="protein sequence ID" value="CAB4281371.1"/>
    <property type="molecule type" value="Genomic_DNA"/>
</dbReference>
<dbReference type="GO" id="GO:0030003">
    <property type="term" value="P:intracellular monoatomic cation homeostasis"/>
    <property type="evidence" value="ECO:0007669"/>
    <property type="project" value="TreeGrafter"/>
</dbReference>
<proteinExistence type="predicted"/>
<dbReference type="GO" id="GO:0005743">
    <property type="term" value="C:mitochondrial inner membrane"/>
    <property type="evidence" value="ECO:0007669"/>
    <property type="project" value="InterPro"/>
</dbReference>
<organism evidence="2 4">
    <name type="scientific">Prunus armeniaca</name>
    <name type="common">Apricot</name>
    <name type="synonym">Armeniaca vulgaris</name>
    <dbReference type="NCBI Taxonomy" id="36596"/>
    <lineage>
        <taxon>Eukaryota</taxon>
        <taxon>Viridiplantae</taxon>
        <taxon>Streptophyta</taxon>
        <taxon>Embryophyta</taxon>
        <taxon>Tracheophyta</taxon>
        <taxon>Spermatophyta</taxon>
        <taxon>Magnoliopsida</taxon>
        <taxon>eudicotyledons</taxon>
        <taxon>Gunneridae</taxon>
        <taxon>Pentapetalae</taxon>
        <taxon>rosids</taxon>
        <taxon>fabids</taxon>
        <taxon>Rosales</taxon>
        <taxon>Rosaceae</taxon>
        <taxon>Amygdaloideae</taxon>
        <taxon>Amygdaleae</taxon>
        <taxon>Prunus</taxon>
    </lineage>
</organism>
<gene>
    <name evidence="3" type="ORF">CURHAP_LOCUS34437</name>
    <name evidence="2" type="ORF">CURHAP_LOCUS8126</name>
</gene>
<evidence type="ECO:0000313" key="3">
    <source>
        <dbReference type="EMBL" id="CAB4281371.1"/>
    </source>
</evidence>
<protein>
    <submittedName>
        <fullName evidence="2">Uncharacterized protein</fullName>
    </submittedName>
</protein>
<dbReference type="AlphaFoldDB" id="A0A6J5TQ12"/>
<keyword evidence="1" id="KW-0175">Coiled coil</keyword>
<dbReference type="PANTHER" id="PTHR14009:SF31">
    <property type="entry name" value="MITOCHONDRIAL PROTON_CALCIUM EXCHANGER PROTEIN"/>
    <property type="match status" value="1"/>
</dbReference>
<evidence type="ECO:0000256" key="1">
    <source>
        <dbReference type="SAM" id="Coils"/>
    </source>
</evidence>
<evidence type="ECO:0000313" key="4">
    <source>
        <dbReference type="Proteomes" id="UP000507222"/>
    </source>
</evidence>
<accession>A0A6J5TQ12</accession>
<name>A0A6J5TQ12_PRUAR</name>
<evidence type="ECO:0000313" key="2">
    <source>
        <dbReference type="EMBL" id="CAB4265923.1"/>
    </source>
</evidence>
<dbReference type="PANTHER" id="PTHR14009">
    <property type="entry name" value="LEUCINE ZIPPER-EF-HAND CONTAINING TRANSMEMBRANE PROTEIN"/>
    <property type="match status" value="1"/>
</dbReference>
<dbReference type="EMBL" id="CAEKDK010000001">
    <property type="protein sequence ID" value="CAB4265923.1"/>
    <property type="molecule type" value="Genomic_DNA"/>
</dbReference>
<dbReference type="Proteomes" id="UP000507222">
    <property type="component" value="Unassembled WGS sequence"/>
</dbReference>